<protein>
    <submittedName>
        <fullName evidence="2">Uncharacterized protein</fullName>
    </submittedName>
</protein>
<feature type="compositionally biased region" description="Basic and acidic residues" evidence="1">
    <location>
        <begin position="1"/>
        <end position="22"/>
    </location>
</feature>
<proteinExistence type="predicted"/>
<sequence length="49" mass="5552">AMKKRDATSEPIEKTDAKRDSDADVTEANELLKAFEMRELSKALSKRLN</sequence>
<feature type="region of interest" description="Disordered" evidence="1">
    <location>
        <begin position="1"/>
        <end position="24"/>
    </location>
</feature>
<accession>A0A6J5SWB5</accession>
<reference evidence="2" key="1">
    <citation type="submission" date="2020-05" db="EMBL/GenBank/DDBJ databases">
        <authorList>
            <person name="Chiriac C."/>
            <person name="Salcher M."/>
            <person name="Ghai R."/>
            <person name="Kavagutti S V."/>
        </authorList>
    </citation>
    <scope>NUCLEOTIDE SEQUENCE</scope>
</reference>
<dbReference type="EMBL" id="LR797478">
    <property type="protein sequence ID" value="CAB4219236.1"/>
    <property type="molecule type" value="Genomic_DNA"/>
</dbReference>
<name>A0A6J5SWB5_9CAUD</name>
<gene>
    <name evidence="2" type="ORF">UFOVP1613_1</name>
</gene>
<evidence type="ECO:0000313" key="2">
    <source>
        <dbReference type="EMBL" id="CAB4219236.1"/>
    </source>
</evidence>
<feature type="non-terminal residue" evidence="2">
    <location>
        <position position="1"/>
    </location>
</feature>
<organism evidence="2">
    <name type="scientific">uncultured Caudovirales phage</name>
    <dbReference type="NCBI Taxonomy" id="2100421"/>
    <lineage>
        <taxon>Viruses</taxon>
        <taxon>Duplodnaviria</taxon>
        <taxon>Heunggongvirae</taxon>
        <taxon>Uroviricota</taxon>
        <taxon>Caudoviricetes</taxon>
        <taxon>Peduoviridae</taxon>
        <taxon>Maltschvirus</taxon>
        <taxon>Maltschvirus maltsch</taxon>
    </lineage>
</organism>
<evidence type="ECO:0000256" key="1">
    <source>
        <dbReference type="SAM" id="MobiDB-lite"/>
    </source>
</evidence>